<evidence type="ECO:0000313" key="4">
    <source>
        <dbReference type="EMBL" id="GCB89138.1"/>
    </source>
</evidence>
<keyword evidence="1" id="KW-0805">Transcription regulation</keyword>
<dbReference type="InterPro" id="IPR001647">
    <property type="entry name" value="HTH_TetR"/>
</dbReference>
<dbReference type="Pfam" id="PF00440">
    <property type="entry name" value="TetR_N"/>
    <property type="match status" value="1"/>
</dbReference>
<dbReference type="InterPro" id="IPR009057">
    <property type="entry name" value="Homeodomain-like_sf"/>
</dbReference>
<name>A0A059VVV7_STRNR</name>
<comment type="caution">
    <text evidence="4">The sequence shown here is derived from an EMBL/GenBank/DDBJ whole genome shotgun (WGS) entry which is preliminary data.</text>
</comment>
<sequence>MGVSRQKAAQNHEAIVAAAETLFRQRGTEAVGLVELMATAGMTRGGFYNHFASKGALVDEVIAKAMTNALANLGAALDASREGGDDPLDAQIDWYLSPEHRADVDHGCPNAGFLGDAPRLDDAARARYTTGLTANLHRFSQAVQEATGLDEEQAWSHALALFSQMAGALLLSRAVASTDPELSDQVLTAARQDLHTRAHHS</sequence>
<dbReference type="SUPFAM" id="SSF48498">
    <property type="entry name" value="Tetracyclin repressor-like, C-terminal domain"/>
    <property type="match status" value="1"/>
</dbReference>
<dbReference type="InterPro" id="IPR036271">
    <property type="entry name" value="Tet_transcr_reg_TetR-rel_C_sf"/>
</dbReference>
<dbReference type="Gene3D" id="1.10.357.10">
    <property type="entry name" value="Tetracycline Repressor, domain 2"/>
    <property type="match status" value="1"/>
</dbReference>
<dbReference type="PANTHER" id="PTHR47506:SF7">
    <property type="entry name" value="TRANSCRIPTIONAL REGULATORY PROTEIN"/>
    <property type="match status" value="1"/>
</dbReference>
<evidence type="ECO:0000256" key="1">
    <source>
        <dbReference type="ARBA" id="ARBA00023015"/>
    </source>
</evidence>
<evidence type="ECO:0000313" key="5">
    <source>
        <dbReference type="Proteomes" id="UP000288351"/>
    </source>
</evidence>
<dbReference type="PANTHER" id="PTHR47506">
    <property type="entry name" value="TRANSCRIPTIONAL REGULATORY PROTEIN"/>
    <property type="match status" value="1"/>
</dbReference>
<dbReference type="Proteomes" id="UP000288351">
    <property type="component" value="Unassembled WGS sequence"/>
</dbReference>
<dbReference type="SUPFAM" id="SSF46689">
    <property type="entry name" value="Homeodomain-like"/>
    <property type="match status" value="1"/>
</dbReference>
<gene>
    <name evidence="4" type="ORF">SALB_01812</name>
</gene>
<keyword evidence="2" id="KW-0238">DNA-binding</keyword>
<accession>A0A059VVV7</accession>
<keyword evidence="3" id="KW-0804">Transcription</keyword>
<proteinExistence type="predicted"/>
<dbReference type="RefSeq" id="WP_016572816.1">
    <property type="nucleotide sequence ID" value="NZ_BHXC01000006.1"/>
</dbReference>
<dbReference type="STRING" id="68570.DC74_1007"/>
<evidence type="ECO:0000256" key="3">
    <source>
        <dbReference type="ARBA" id="ARBA00023163"/>
    </source>
</evidence>
<protein>
    <submittedName>
        <fullName evidence="4">TetR family transcriptional regulator</fullName>
    </submittedName>
</protein>
<organism evidence="4 5">
    <name type="scientific">Streptomyces noursei</name>
    <name type="common">Streptomyces albulus</name>
    <dbReference type="NCBI Taxonomy" id="1971"/>
    <lineage>
        <taxon>Bacteria</taxon>
        <taxon>Bacillati</taxon>
        <taxon>Actinomycetota</taxon>
        <taxon>Actinomycetes</taxon>
        <taxon>Kitasatosporales</taxon>
        <taxon>Streptomycetaceae</taxon>
        <taxon>Streptomyces</taxon>
    </lineage>
</organism>
<dbReference type="Gene3D" id="1.10.10.60">
    <property type="entry name" value="Homeodomain-like"/>
    <property type="match status" value="1"/>
</dbReference>
<reference evidence="4 5" key="1">
    <citation type="journal article" date="2019" name="Microbiol. Resour. Announc.">
        <title>Draft Genome Sequence of the Most Traditional epsilon-Poly-l-Lysine Producer, Streptomyces albulus NBRC14147.</title>
        <authorList>
            <person name="Yamanaka K."/>
            <person name="Hamano Y."/>
        </authorList>
    </citation>
    <scope>NUCLEOTIDE SEQUENCE [LARGE SCALE GENOMIC DNA]</scope>
    <source>
        <strain evidence="4 5">NBRC 14147</strain>
    </source>
</reference>
<dbReference type="eggNOG" id="COG1309">
    <property type="taxonomic scope" value="Bacteria"/>
</dbReference>
<dbReference type="EMBL" id="BHXC01000006">
    <property type="protein sequence ID" value="GCB89138.1"/>
    <property type="molecule type" value="Genomic_DNA"/>
</dbReference>
<dbReference type="PRINTS" id="PR00455">
    <property type="entry name" value="HTHTETR"/>
</dbReference>
<dbReference type="PROSITE" id="PS50977">
    <property type="entry name" value="HTH_TETR_2"/>
    <property type="match status" value="1"/>
</dbReference>
<dbReference type="GO" id="GO:0003677">
    <property type="term" value="F:DNA binding"/>
    <property type="evidence" value="ECO:0007669"/>
    <property type="project" value="UniProtKB-UniRule"/>
</dbReference>
<dbReference type="AlphaFoldDB" id="A0A059VVV7"/>
<evidence type="ECO:0000256" key="2">
    <source>
        <dbReference type="ARBA" id="ARBA00023125"/>
    </source>
</evidence>